<comment type="caution">
    <text evidence="2">The sequence shown here is derived from an EMBL/GenBank/DDBJ whole genome shotgun (WGS) entry which is preliminary data.</text>
</comment>
<reference evidence="2 3" key="1">
    <citation type="submission" date="2019-10" db="EMBL/GenBank/DDBJ databases">
        <title>Prolixibacter strains distinguished by the presence of nitrate reductase genes were adept at nitrate-dependent anaerobic corrosion of metallic iron and carbon steel.</title>
        <authorList>
            <person name="Iino T."/>
            <person name="Shono N."/>
            <person name="Ito K."/>
            <person name="Nakamura R."/>
            <person name="Sueoka K."/>
            <person name="Harayama S."/>
            <person name="Ohkuma M."/>
        </authorList>
    </citation>
    <scope>NUCLEOTIDE SEQUENCE [LARGE SCALE GENOMIC DNA]</scope>
    <source>
        <strain evidence="2 3">JCM 13498</strain>
    </source>
</reference>
<accession>A0A5M4B3Z3</accession>
<evidence type="ECO:0000313" key="3">
    <source>
        <dbReference type="Proteomes" id="UP000391834"/>
    </source>
</evidence>
<proteinExistence type="predicted"/>
<keyword evidence="1" id="KW-0472">Membrane</keyword>
<name>A0A5M4B3Z3_9BACT</name>
<feature type="transmembrane region" description="Helical" evidence="1">
    <location>
        <begin position="6"/>
        <end position="22"/>
    </location>
</feature>
<dbReference type="RefSeq" id="WP_025866264.1">
    <property type="nucleotide sequence ID" value="NZ_BLAX01000001.1"/>
</dbReference>
<dbReference type="EMBL" id="BLAX01000001">
    <property type="protein sequence ID" value="GET34596.1"/>
    <property type="molecule type" value="Genomic_DNA"/>
</dbReference>
<dbReference type="Proteomes" id="UP000391834">
    <property type="component" value="Unassembled WGS sequence"/>
</dbReference>
<keyword evidence="1" id="KW-1133">Transmembrane helix</keyword>
<keyword evidence="1" id="KW-0812">Transmembrane</keyword>
<dbReference type="OrthoDB" id="1361870at2"/>
<organism evidence="2 3">
    <name type="scientific">Prolixibacter bellariivorans</name>
    <dbReference type="NCBI Taxonomy" id="314319"/>
    <lineage>
        <taxon>Bacteria</taxon>
        <taxon>Pseudomonadati</taxon>
        <taxon>Bacteroidota</taxon>
        <taxon>Bacteroidia</taxon>
        <taxon>Marinilabiliales</taxon>
        <taxon>Prolixibacteraceae</taxon>
        <taxon>Prolixibacter</taxon>
    </lineage>
</organism>
<dbReference type="AlphaFoldDB" id="A0A5M4B3Z3"/>
<sequence>MAIYIIISVILVVVTGFFFAFPSPKKTYTQHMAGAEEQTGPSVNRYHELRKMAIRVTPELVEAKNTGRGTYVYGIVMDWDAGDGMLTVASYQSGDASLYLSSGGGIISGGQHRKVRRAVLPFVRHGQLYFRRGKKTETTLLPDKDCVGFYFLTNKGTYYAQEELKNIEYGDSQWRKLFDEGNKVLTRLRQITGKKD</sequence>
<keyword evidence="3" id="KW-1185">Reference proteome</keyword>
<evidence type="ECO:0000313" key="2">
    <source>
        <dbReference type="EMBL" id="GET34596.1"/>
    </source>
</evidence>
<gene>
    <name evidence="2" type="ORF">PbJCM13498_34590</name>
</gene>
<protein>
    <submittedName>
        <fullName evidence="2">Uncharacterized protein</fullName>
    </submittedName>
</protein>
<evidence type="ECO:0000256" key="1">
    <source>
        <dbReference type="SAM" id="Phobius"/>
    </source>
</evidence>